<feature type="chain" id="PRO_5014388548" evidence="1">
    <location>
        <begin position="17"/>
        <end position="98"/>
    </location>
</feature>
<sequence length="98" mass="11367">VLMCYMMLSYLMSSCAVVVPACVDDLVLKDDQLLMVDPLVSPCKSYGLLWYLQTIVQGETHGLRLMFELMLKHYLKDLPLQPRMWVLLKVEYKVKPLT</sequence>
<dbReference type="Proteomes" id="UP000236291">
    <property type="component" value="Unassembled WGS sequence"/>
</dbReference>
<evidence type="ECO:0000313" key="2">
    <source>
        <dbReference type="EMBL" id="PNX90280.1"/>
    </source>
</evidence>
<organism evidence="2 3">
    <name type="scientific">Trifolium pratense</name>
    <name type="common">Red clover</name>
    <dbReference type="NCBI Taxonomy" id="57577"/>
    <lineage>
        <taxon>Eukaryota</taxon>
        <taxon>Viridiplantae</taxon>
        <taxon>Streptophyta</taxon>
        <taxon>Embryophyta</taxon>
        <taxon>Tracheophyta</taxon>
        <taxon>Spermatophyta</taxon>
        <taxon>Magnoliopsida</taxon>
        <taxon>eudicotyledons</taxon>
        <taxon>Gunneridae</taxon>
        <taxon>Pentapetalae</taxon>
        <taxon>rosids</taxon>
        <taxon>fabids</taxon>
        <taxon>Fabales</taxon>
        <taxon>Fabaceae</taxon>
        <taxon>Papilionoideae</taxon>
        <taxon>50 kb inversion clade</taxon>
        <taxon>NPAAA clade</taxon>
        <taxon>Hologalegina</taxon>
        <taxon>IRL clade</taxon>
        <taxon>Trifolieae</taxon>
        <taxon>Trifolium</taxon>
    </lineage>
</organism>
<keyword evidence="1" id="KW-0732">Signal</keyword>
<accession>A0A2K3MHK1</accession>
<dbReference type="AlphaFoldDB" id="A0A2K3MHK1"/>
<reference evidence="2 3" key="1">
    <citation type="journal article" date="2014" name="Am. J. Bot.">
        <title>Genome assembly and annotation for red clover (Trifolium pratense; Fabaceae).</title>
        <authorList>
            <person name="Istvanek J."/>
            <person name="Jaros M."/>
            <person name="Krenek A."/>
            <person name="Repkova J."/>
        </authorList>
    </citation>
    <scope>NUCLEOTIDE SEQUENCE [LARGE SCALE GENOMIC DNA]</scope>
    <source>
        <strain evidence="3">cv. Tatra</strain>
        <tissue evidence="2">Young leaves</tissue>
    </source>
</reference>
<name>A0A2K3MHK1_TRIPR</name>
<protein>
    <submittedName>
        <fullName evidence="2">Uncharacterized protein</fullName>
    </submittedName>
</protein>
<evidence type="ECO:0000313" key="3">
    <source>
        <dbReference type="Proteomes" id="UP000236291"/>
    </source>
</evidence>
<gene>
    <name evidence="2" type="ORF">L195_g046403</name>
</gene>
<feature type="non-terminal residue" evidence="2">
    <location>
        <position position="1"/>
    </location>
</feature>
<proteinExistence type="predicted"/>
<evidence type="ECO:0000256" key="1">
    <source>
        <dbReference type="SAM" id="SignalP"/>
    </source>
</evidence>
<feature type="signal peptide" evidence="1">
    <location>
        <begin position="1"/>
        <end position="16"/>
    </location>
</feature>
<comment type="caution">
    <text evidence="2">The sequence shown here is derived from an EMBL/GenBank/DDBJ whole genome shotgun (WGS) entry which is preliminary data.</text>
</comment>
<reference evidence="2 3" key="2">
    <citation type="journal article" date="2017" name="Front. Plant Sci.">
        <title>Gene Classification and Mining of Molecular Markers Useful in Red Clover (Trifolium pratense) Breeding.</title>
        <authorList>
            <person name="Istvanek J."/>
            <person name="Dluhosova J."/>
            <person name="Dluhos P."/>
            <person name="Patkova L."/>
            <person name="Nedelnik J."/>
            <person name="Repkova J."/>
        </authorList>
    </citation>
    <scope>NUCLEOTIDE SEQUENCE [LARGE SCALE GENOMIC DNA]</scope>
    <source>
        <strain evidence="3">cv. Tatra</strain>
        <tissue evidence="2">Young leaves</tissue>
    </source>
</reference>
<dbReference type="EMBL" id="ASHM01062333">
    <property type="protein sequence ID" value="PNX90280.1"/>
    <property type="molecule type" value="Genomic_DNA"/>
</dbReference>